<organism evidence="4 5">
    <name type="scientific">Nibrella viscosa</name>
    <dbReference type="NCBI Taxonomy" id="1084524"/>
    <lineage>
        <taxon>Bacteria</taxon>
        <taxon>Pseudomonadati</taxon>
        <taxon>Bacteroidota</taxon>
        <taxon>Cytophagia</taxon>
        <taxon>Cytophagales</taxon>
        <taxon>Spirosomataceae</taxon>
        <taxon>Nibrella</taxon>
    </lineage>
</organism>
<evidence type="ECO:0000259" key="3">
    <source>
        <dbReference type="Pfam" id="PF16344"/>
    </source>
</evidence>
<dbReference type="EMBL" id="BAABHB010000001">
    <property type="protein sequence ID" value="GAA4395663.1"/>
    <property type="molecule type" value="Genomic_DNA"/>
</dbReference>
<evidence type="ECO:0000313" key="4">
    <source>
        <dbReference type="EMBL" id="GAA4395663.1"/>
    </source>
</evidence>
<dbReference type="InterPro" id="IPR006860">
    <property type="entry name" value="FecR"/>
</dbReference>
<dbReference type="InterPro" id="IPR032508">
    <property type="entry name" value="FecR_C"/>
</dbReference>
<evidence type="ECO:0000256" key="1">
    <source>
        <dbReference type="SAM" id="Phobius"/>
    </source>
</evidence>
<feature type="transmembrane region" description="Helical" evidence="1">
    <location>
        <begin position="74"/>
        <end position="95"/>
    </location>
</feature>
<dbReference type="RefSeq" id="WP_345263206.1">
    <property type="nucleotide sequence ID" value="NZ_BAABHB010000001.1"/>
</dbReference>
<comment type="caution">
    <text evidence="4">The sequence shown here is derived from an EMBL/GenBank/DDBJ whole genome shotgun (WGS) entry which is preliminary data.</text>
</comment>
<dbReference type="Pfam" id="PF16344">
    <property type="entry name" value="FecR_C"/>
    <property type="match status" value="1"/>
</dbReference>
<proteinExistence type="predicted"/>
<keyword evidence="1" id="KW-0472">Membrane</keyword>
<keyword evidence="1" id="KW-0812">Transmembrane</keyword>
<accession>A0ABP8JTX6</accession>
<dbReference type="InterPro" id="IPR012373">
    <property type="entry name" value="Ferrdict_sens_TM"/>
</dbReference>
<protein>
    <recommendedName>
        <fullName evidence="6">FecR family protein</fullName>
    </recommendedName>
</protein>
<dbReference type="Pfam" id="PF04773">
    <property type="entry name" value="FecR"/>
    <property type="match status" value="1"/>
</dbReference>
<reference evidence="5" key="1">
    <citation type="journal article" date="2019" name="Int. J. Syst. Evol. Microbiol.">
        <title>The Global Catalogue of Microorganisms (GCM) 10K type strain sequencing project: providing services to taxonomists for standard genome sequencing and annotation.</title>
        <authorList>
            <consortium name="The Broad Institute Genomics Platform"/>
            <consortium name="The Broad Institute Genome Sequencing Center for Infectious Disease"/>
            <person name="Wu L."/>
            <person name="Ma J."/>
        </authorList>
    </citation>
    <scope>NUCLEOTIDE SEQUENCE [LARGE SCALE GENOMIC DNA]</scope>
    <source>
        <strain evidence="5">JCM 17925</strain>
    </source>
</reference>
<keyword evidence="1" id="KW-1133">Transmembrane helix</keyword>
<evidence type="ECO:0008006" key="6">
    <source>
        <dbReference type="Google" id="ProtNLM"/>
    </source>
</evidence>
<dbReference type="PANTHER" id="PTHR30273">
    <property type="entry name" value="PERIPLASMIC SIGNAL SENSOR AND SIGMA FACTOR ACTIVATOR FECR-RELATED"/>
    <property type="match status" value="1"/>
</dbReference>
<gene>
    <name evidence="4" type="ORF">GCM10023187_02880</name>
</gene>
<dbReference type="PIRSF" id="PIRSF018266">
    <property type="entry name" value="FecR"/>
    <property type="match status" value="1"/>
</dbReference>
<evidence type="ECO:0000313" key="5">
    <source>
        <dbReference type="Proteomes" id="UP001500936"/>
    </source>
</evidence>
<keyword evidence="5" id="KW-1185">Reference proteome</keyword>
<dbReference type="Proteomes" id="UP001500936">
    <property type="component" value="Unassembled WGS sequence"/>
</dbReference>
<dbReference type="Gene3D" id="3.55.50.30">
    <property type="match status" value="1"/>
</dbReference>
<name>A0ABP8JTX6_9BACT</name>
<feature type="domain" description="FecR protein" evidence="2">
    <location>
        <begin position="125"/>
        <end position="212"/>
    </location>
</feature>
<dbReference type="Gene3D" id="2.60.120.1440">
    <property type="match status" value="1"/>
</dbReference>
<sequence>MDSRKYEELLARYLKGDCTDEERALLEQWFDSLDTEVPLPATGEEKKRLLAKNWETLATRTTGPVPAHRPIMNWYGTVAAAALVVLAVSLGWYLLRKPTSVLVAYTKRIPSGQSSVVERVNTSTRPLRLVLGDSSVVTLQPGSFLRYAAAFAQDKREVTLVGDAFFEVEKDPNRPFLVYANDLVTKVLGTSFYVHASASGKNVTVTVRTGKVSVYSPKLVTTAKTNADPETIGVVLTPNQQVTYLGEELRFVKTLVQKPAILTPPGEQTAFTFQNAPVSQIFAALETMYGVDVVYDEELMRNCFITTSLESEDVYDNLSILCKLLGASYKVIDAQIVITSTGCPQ</sequence>
<dbReference type="PANTHER" id="PTHR30273:SF2">
    <property type="entry name" value="PROTEIN FECR"/>
    <property type="match status" value="1"/>
</dbReference>
<evidence type="ECO:0000259" key="2">
    <source>
        <dbReference type="Pfam" id="PF04773"/>
    </source>
</evidence>
<feature type="domain" description="Protein FecR C-terminal" evidence="3">
    <location>
        <begin position="271"/>
        <end position="338"/>
    </location>
</feature>